<dbReference type="Proteomes" id="UP000199513">
    <property type="component" value="Unassembled WGS sequence"/>
</dbReference>
<dbReference type="PANTHER" id="PTHR30203">
    <property type="entry name" value="OUTER MEMBRANE CATION EFFLUX PROTEIN"/>
    <property type="match status" value="1"/>
</dbReference>
<reference evidence="2 3" key="1">
    <citation type="submission" date="2016-10" db="EMBL/GenBank/DDBJ databases">
        <authorList>
            <person name="de Groot N.N."/>
        </authorList>
    </citation>
    <scope>NUCLEOTIDE SEQUENCE [LARGE SCALE GENOMIC DNA]</scope>
    <source>
        <strain>GEY</strain>
        <strain evidence="3">DSM 9560</strain>
    </source>
</reference>
<comment type="similarity">
    <text evidence="1">Belongs to the outer membrane factor (OMF) (TC 1.B.17) family.</text>
</comment>
<dbReference type="PANTHER" id="PTHR30203:SF24">
    <property type="entry name" value="BLR4935 PROTEIN"/>
    <property type="match status" value="1"/>
</dbReference>
<dbReference type="STRING" id="1003.SAMN04488541_103911"/>
<evidence type="ECO:0000313" key="3">
    <source>
        <dbReference type="Proteomes" id="UP000199513"/>
    </source>
</evidence>
<evidence type="ECO:0000313" key="2">
    <source>
        <dbReference type="EMBL" id="SFF47538.1"/>
    </source>
</evidence>
<dbReference type="AlphaFoldDB" id="A0A1I2J0J8"/>
<sequence>MKYIFMIKFIGVYILFSIASYAQSSFSLRQAIKQAALNHPYLKIAQYNIPISQSDIITAGLKYNPQLNNQTLLLFDKGQFADNSSFLISGRNRQDWWQFTQTFYVKQQRQRKIDFAKENVNLITKSNEDLKRNLVYEVANLWLDTWILQQKLILLTETKNNVDTLVRINENRLKNEVILPSELTRTQILSEQYQLEILSTERLFSTQSKSLAFLLGRNDSVNVTEVDLDFQNLPQTLDSLLALGFRQRTDIQVNQQAIITAESNIKLQEALKYPQPELGIIINPQNSIMYAGIFATLPIPLFDRNQGEIQKSKVIKQQAELQLSTSQQQAQIEILNAYNLYQTAKQNLTRFSNIVDKSRLVVNTVRYAYLKGNTTIIDYLEAQRTFFDTQQFYNEALQDLQKKYIHLLYVSGWIQQLVE</sequence>
<dbReference type="Pfam" id="PF02321">
    <property type="entry name" value="OEP"/>
    <property type="match status" value="1"/>
</dbReference>
<dbReference type="EMBL" id="FONY01000039">
    <property type="protein sequence ID" value="SFF47538.1"/>
    <property type="molecule type" value="Genomic_DNA"/>
</dbReference>
<organism evidence="2 3">
    <name type="scientific">Thermoflexibacter ruber</name>
    <dbReference type="NCBI Taxonomy" id="1003"/>
    <lineage>
        <taxon>Bacteria</taxon>
        <taxon>Pseudomonadati</taxon>
        <taxon>Bacteroidota</taxon>
        <taxon>Cytophagia</taxon>
        <taxon>Cytophagales</taxon>
        <taxon>Thermoflexibacteraceae</taxon>
        <taxon>Thermoflexibacter</taxon>
    </lineage>
</organism>
<dbReference type="OrthoDB" id="712316at2"/>
<dbReference type="RefSeq" id="WP_091548854.1">
    <property type="nucleotide sequence ID" value="NZ_FONY01000039.1"/>
</dbReference>
<name>A0A1I2J0J8_9BACT</name>
<gene>
    <name evidence="2" type="ORF">SAMN04488541_103911</name>
</gene>
<keyword evidence="3" id="KW-1185">Reference proteome</keyword>
<dbReference type="InterPro" id="IPR010131">
    <property type="entry name" value="MdtP/NodT-like"/>
</dbReference>
<accession>A0A1I2J0J8</accession>
<protein>
    <submittedName>
        <fullName evidence="2">Outer membrane protein, cobalt-zinc-cadmium efflux system</fullName>
    </submittedName>
</protein>
<evidence type="ECO:0000256" key="1">
    <source>
        <dbReference type="ARBA" id="ARBA00007613"/>
    </source>
</evidence>
<dbReference type="InterPro" id="IPR003423">
    <property type="entry name" value="OMP_efflux"/>
</dbReference>
<dbReference type="SUPFAM" id="SSF56954">
    <property type="entry name" value="Outer membrane efflux proteins (OEP)"/>
    <property type="match status" value="1"/>
</dbReference>
<proteinExistence type="inferred from homology"/>
<dbReference type="Gene3D" id="1.20.1600.10">
    <property type="entry name" value="Outer membrane efflux proteins (OEP)"/>
    <property type="match status" value="1"/>
</dbReference>
<dbReference type="GO" id="GO:0015562">
    <property type="term" value="F:efflux transmembrane transporter activity"/>
    <property type="evidence" value="ECO:0007669"/>
    <property type="project" value="InterPro"/>
</dbReference>